<gene>
    <name evidence="1" type="ORF">DPMN_082925</name>
</gene>
<evidence type="ECO:0000313" key="2">
    <source>
        <dbReference type="Proteomes" id="UP000828390"/>
    </source>
</evidence>
<proteinExistence type="predicted"/>
<organism evidence="1 2">
    <name type="scientific">Dreissena polymorpha</name>
    <name type="common">Zebra mussel</name>
    <name type="synonym">Mytilus polymorpha</name>
    <dbReference type="NCBI Taxonomy" id="45954"/>
    <lineage>
        <taxon>Eukaryota</taxon>
        <taxon>Metazoa</taxon>
        <taxon>Spiralia</taxon>
        <taxon>Lophotrochozoa</taxon>
        <taxon>Mollusca</taxon>
        <taxon>Bivalvia</taxon>
        <taxon>Autobranchia</taxon>
        <taxon>Heteroconchia</taxon>
        <taxon>Euheterodonta</taxon>
        <taxon>Imparidentia</taxon>
        <taxon>Neoheterodontei</taxon>
        <taxon>Myida</taxon>
        <taxon>Dreissenoidea</taxon>
        <taxon>Dreissenidae</taxon>
        <taxon>Dreissena</taxon>
    </lineage>
</organism>
<dbReference type="Proteomes" id="UP000828390">
    <property type="component" value="Unassembled WGS sequence"/>
</dbReference>
<evidence type="ECO:0000313" key="1">
    <source>
        <dbReference type="EMBL" id="KAH3695465.1"/>
    </source>
</evidence>
<keyword evidence="2" id="KW-1185">Reference proteome</keyword>
<dbReference type="PANTHER" id="PTHR46880">
    <property type="entry name" value="RAS-ASSOCIATING DOMAIN-CONTAINING PROTEIN"/>
    <property type="match status" value="1"/>
</dbReference>
<reference evidence="1" key="2">
    <citation type="submission" date="2020-11" db="EMBL/GenBank/DDBJ databases">
        <authorList>
            <person name="McCartney M.A."/>
            <person name="Auch B."/>
            <person name="Kono T."/>
            <person name="Mallez S."/>
            <person name="Becker A."/>
            <person name="Gohl D.M."/>
            <person name="Silverstein K.A.T."/>
            <person name="Koren S."/>
            <person name="Bechman K.B."/>
            <person name="Herman A."/>
            <person name="Abrahante J.E."/>
            <person name="Garbe J."/>
        </authorList>
    </citation>
    <scope>NUCLEOTIDE SEQUENCE</scope>
    <source>
        <strain evidence="1">Duluth1</strain>
        <tissue evidence="1">Whole animal</tissue>
    </source>
</reference>
<accession>A0A9D3Y8E1</accession>
<sequence>MQVLYRSYPALVTALKHEAISNNVAKGLLKQVVQYNFIGFIHMLMDIIPLIGRLCKTFQTNVVDFSKIRPAVSATCDSLEDLLEAEGVYTDKLSEFIKNEDGKSENKRPVSDSKAAVVKDNISENIDGFSGFEPLYKYFQ</sequence>
<dbReference type="AlphaFoldDB" id="A0A9D3Y8E1"/>
<name>A0A9D3Y8E1_DREPO</name>
<dbReference type="EMBL" id="JAIWYP010000016">
    <property type="protein sequence ID" value="KAH3695465.1"/>
    <property type="molecule type" value="Genomic_DNA"/>
</dbReference>
<protein>
    <submittedName>
        <fullName evidence="1">Uncharacterized protein</fullName>
    </submittedName>
</protein>
<comment type="caution">
    <text evidence="1">The sequence shown here is derived from an EMBL/GenBank/DDBJ whole genome shotgun (WGS) entry which is preliminary data.</text>
</comment>
<reference evidence="1" key="1">
    <citation type="journal article" date="2019" name="bioRxiv">
        <title>The Genome of the Zebra Mussel, Dreissena polymorpha: A Resource for Invasive Species Research.</title>
        <authorList>
            <person name="McCartney M.A."/>
            <person name="Auch B."/>
            <person name="Kono T."/>
            <person name="Mallez S."/>
            <person name="Zhang Y."/>
            <person name="Obille A."/>
            <person name="Becker A."/>
            <person name="Abrahante J.E."/>
            <person name="Garbe J."/>
            <person name="Badalamenti J.P."/>
            <person name="Herman A."/>
            <person name="Mangelson H."/>
            <person name="Liachko I."/>
            <person name="Sullivan S."/>
            <person name="Sone E.D."/>
            <person name="Koren S."/>
            <person name="Silverstein K.A.T."/>
            <person name="Beckman K.B."/>
            <person name="Gohl D.M."/>
        </authorList>
    </citation>
    <scope>NUCLEOTIDE SEQUENCE</scope>
    <source>
        <strain evidence="1">Duluth1</strain>
        <tissue evidence="1">Whole animal</tissue>
    </source>
</reference>
<dbReference type="PANTHER" id="PTHR46880:SF5">
    <property type="entry name" value="DUF4371 DOMAIN-CONTAINING PROTEIN"/>
    <property type="match status" value="1"/>
</dbReference>